<dbReference type="GO" id="GO:0000978">
    <property type="term" value="F:RNA polymerase II cis-regulatory region sequence-specific DNA binding"/>
    <property type="evidence" value="ECO:0007669"/>
    <property type="project" value="TreeGrafter"/>
</dbReference>
<evidence type="ECO:0000259" key="2">
    <source>
        <dbReference type="Pfam" id="PF16787"/>
    </source>
</evidence>
<dbReference type="InterPro" id="IPR052146">
    <property type="entry name" value="HOT1"/>
</dbReference>
<dbReference type="EMBL" id="CH476733">
    <property type="protein sequence ID" value="EIE79017.1"/>
    <property type="molecule type" value="Genomic_DNA"/>
</dbReference>
<evidence type="ECO:0008006" key="5">
    <source>
        <dbReference type="Google" id="ProtNLM"/>
    </source>
</evidence>
<dbReference type="InterPro" id="IPR031872">
    <property type="entry name" value="NDC10_II"/>
</dbReference>
<reference evidence="3 4" key="1">
    <citation type="journal article" date="2009" name="PLoS Genet.">
        <title>Genomic analysis of the basal lineage fungus Rhizopus oryzae reveals a whole-genome duplication.</title>
        <authorList>
            <person name="Ma L.-J."/>
            <person name="Ibrahim A.S."/>
            <person name="Skory C."/>
            <person name="Grabherr M.G."/>
            <person name="Burger G."/>
            <person name="Butler M."/>
            <person name="Elias M."/>
            <person name="Idnurm A."/>
            <person name="Lang B.F."/>
            <person name="Sone T."/>
            <person name="Abe A."/>
            <person name="Calvo S.E."/>
            <person name="Corrochano L.M."/>
            <person name="Engels R."/>
            <person name="Fu J."/>
            <person name="Hansberg W."/>
            <person name="Kim J.-M."/>
            <person name="Kodira C.D."/>
            <person name="Koehrsen M.J."/>
            <person name="Liu B."/>
            <person name="Miranda-Saavedra D."/>
            <person name="O'Leary S."/>
            <person name="Ortiz-Castellanos L."/>
            <person name="Poulter R."/>
            <person name="Rodriguez-Romero J."/>
            <person name="Ruiz-Herrera J."/>
            <person name="Shen Y.-Q."/>
            <person name="Zeng Q."/>
            <person name="Galagan J."/>
            <person name="Birren B.W."/>
            <person name="Cuomo C.A."/>
            <person name="Wickes B.L."/>
        </authorList>
    </citation>
    <scope>NUCLEOTIDE SEQUENCE [LARGE SCALE GENOMIC DNA]</scope>
    <source>
        <strain evidence="4">RA 99-880 / ATCC MYA-4621 / FGSC 9543 / NRRL 43880</strain>
    </source>
</reference>
<dbReference type="OMA" id="FCKTPSP"/>
<dbReference type="GO" id="GO:0060963">
    <property type="term" value="P:positive regulation of ribosomal protein gene transcription by RNA polymerase II"/>
    <property type="evidence" value="ECO:0007669"/>
    <property type="project" value="TreeGrafter"/>
</dbReference>
<dbReference type="Pfam" id="PF16787">
    <property type="entry name" value="NDC10_II"/>
    <property type="match status" value="1"/>
</dbReference>
<gene>
    <name evidence="3" type="ORF">RO3G_03722</name>
</gene>
<dbReference type="STRING" id="246409.I1BS37"/>
<feature type="domain" description="Ndc10" evidence="2">
    <location>
        <begin position="132"/>
        <end position="475"/>
    </location>
</feature>
<proteinExistence type="predicted"/>
<evidence type="ECO:0000313" key="4">
    <source>
        <dbReference type="Proteomes" id="UP000009138"/>
    </source>
</evidence>
<dbReference type="eggNOG" id="ENOG502SBAB">
    <property type="taxonomic scope" value="Eukaryota"/>
</dbReference>
<dbReference type="Gene3D" id="1.10.443.20">
    <property type="entry name" value="Centromere DNA-binding protein complex CBF3 subunit, domain 2"/>
    <property type="match status" value="1"/>
</dbReference>
<dbReference type="Pfam" id="PF12550">
    <property type="entry name" value="GCR1_C"/>
    <property type="match status" value="1"/>
</dbReference>
<dbReference type="PANTHER" id="PTHR37784">
    <property type="entry name" value="PROTEIN MSN1"/>
    <property type="match status" value="1"/>
</dbReference>
<evidence type="ECO:0000313" key="3">
    <source>
        <dbReference type="EMBL" id="EIE79017.1"/>
    </source>
</evidence>
<feature type="domain" description="Transcription activator GCR1-like" evidence="1">
    <location>
        <begin position="598"/>
        <end position="678"/>
    </location>
</feature>
<dbReference type="SUPFAM" id="SSF56349">
    <property type="entry name" value="DNA breaking-rejoining enzymes"/>
    <property type="match status" value="1"/>
</dbReference>
<dbReference type="GeneID" id="93610693"/>
<dbReference type="Proteomes" id="UP000009138">
    <property type="component" value="Unassembled WGS sequence"/>
</dbReference>
<sequence length="698" mass="79777">MSHDSNAGPSTRDNDIALPDAEHYEDMIRARLAMDKNTQMVIAENQTYRPKNTTAAYKSKQREWFEWCANKEKVADGTIVYDAKLAFFLKDYVLTRGNKFKKNADGSPAPLGRESVLAYVKAVVDLYHQQVEAGFNKHTMARGPIVKRFLDTHTKKEARRKRTEYEDRGKNTLNDGYTDQELLRINQYFLIQNNIFSLRNKVCFSMSHAMLMRSETALGTQLPDLFIMELKNQGPSTCFAIVATITFGKTNKDGKIQYGSALRHRDVEVCPHGAFAQYFFSLFHHQNLPFPNFSTRRDWYDTYLFPNTTGDGSITYSEQAKIYKQVLRYCGVHSSKLTHINRKSAINMVANEGVSGDQQRQVGRWGSDRMVGCYLSGLPVDAIKVLAGFTTRKGDYFINRGSIEPSEELRKMVFPWIEYWREKFYRKEVEDDIAGPNFLDLMDYLRTVFLQDSVVLKGKYPGSFIWSHSIFDTDIYKDYEERLSSAIAANDEKFKMSQHLEVLLPEVAAAMKTGFDSINAMLNIVQSQNQLTLNAVKQLEAENRTMLADSFLQISNMLRQGDENTQIQQTSTILPSSSVPLSSIPSPSAANSRGLPSFKMSRSLISVTDVWREYSVGLAGKPSIKSMEEQYGADWRKVDNRTESRFFTRRLPLYKKIESLSNERGISCEEAAQFLEFRRVSDKLSINQMCKLVADNQI</sequence>
<protein>
    <recommendedName>
        <fullName evidence="5">Transcription activator GCR1-like domain-containing protein</fullName>
    </recommendedName>
</protein>
<accession>I1BS37</accession>
<evidence type="ECO:0000259" key="1">
    <source>
        <dbReference type="Pfam" id="PF12550"/>
    </source>
</evidence>
<organism evidence="3 4">
    <name type="scientific">Rhizopus delemar (strain RA 99-880 / ATCC MYA-4621 / FGSC 9543 / NRRL 43880)</name>
    <name type="common">Mucormycosis agent</name>
    <name type="synonym">Rhizopus arrhizus var. delemar</name>
    <dbReference type="NCBI Taxonomy" id="246409"/>
    <lineage>
        <taxon>Eukaryota</taxon>
        <taxon>Fungi</taxon>
        <taxon>Fungi incertae sedis</taxon>
        <taxon>Mucoromycota</taxon>
        <taxon>Mucoromycotina</taxon>
        <taxon>Mucoromycetes</taxon>
        <taxon>Mucorales</taxon>
        <taxon>Mucorineae</taxon>
        <taxon>Rhizopodaceae</taxon>
        <taxon>Rhizopus</taxon>
    </lineage>
</organism>
<dbReference type="GO" id="GO:0000981">
    <property type="term" value="F:DNA-binding transcription factor activity, RNA polymerase II-specific"/>
    <property type="evidence" value="ECO:0007669"/>
    <property type="project" value="TreeGrafter"/>
</dbReference>
<dbReference type="InParanoid" id="I1BS37"/>
<dbReference type="AlphaFoldDB" id="I1BS37"/>
<dbReference type="RefSeq" id="XP_067514413.1">
    <property type="nucleotide sequence ID" value="XM_067658312.1"/>
</dbReference>
<dbReference type="PANTHER" id="PTHR37784:SF2">
    <property type="entry name" value="HIGH-OSMOLARITY-INDUCED TRANSCRIPTION PROTEIN 1"/>
    <property type="match status" value="1"/>
</dbReference>
<dbReference type="InterPro" id="IPR038279">
    <property type="entry name" value="Ndc10_dom2_sf"/>
</dbReference>
<dbReference type="InterPro" id="IPR011010">
    <property type="entry name" value="DNA_brk_join_enz"/>
</dbReference>
<dbReference type="InterPro" id="IPR022210">
    <property type="entry name" value="TF_GCR1-like"/>
</dbReference>
<dbReference type="VEuPathDB" id="FungiDB:RO3G_03722"/>
<name>I1BS37_RHIO9</name>
<keyword evidence="4" id="KW-1185">Reference proteome</keyword>
<dbReference type="OrthoDB" id="2205501at2759"/>